<reference evidence="2" key="1">
    <citation type="journal article" date="2019" name="Int. J. Syst. Evol. Microbiol.">
        <title>The Global Catalogue of Microorganisms (GCM) 10K type strain sequencing project: providing services to taxonomists for standard genome sequencing and annotation.</title>
        <authorList>
            <consortium name="The Broad Institute Genomics Platform"/>
            <consortium name="The Broad Institute Genome Sequencing Center for Infectious Disease"/>
            <person name="Wu L."/>
            <person name="Ma J."/>
        </authorList>
    </citation>
    <scope>NUCLEOTIDE SEQUENCE [LARGE SCALE GENOMIC DNA]</scope>
    <source>
        <strain evidence="2">NBRC 109019</strain>
    </source>
</reference>
<evidence type="ECO:0000313" key="2">
    <source>
        <dbReference type="Proteomes" id="UP001321477"/>
    </source>
</evidence>
<dbReference type="EMBL" id="AP027734">
    <property type="protein sequence ID" value="BDZ55392.1"/>
    <property type="molecule type" value="Genomic_DNA"/>
</dbReference>
<organism evidence="1 2">
    <name type="scientific">Agromyces marinus</name>
    <dbReference type="NCBI Taxonomy" id="1389020"/>
    <lineage>
        <taxon>Bacteria</taxon>
        <taxon>Bacillati</taxon>
        <taxon>Actinomycetota</taxon>
        <taxon>Actinomycetes</taxon>
        <taxon>Micrococcales</taxon>
        <taxon>Microbacteriaceae</taxon>
        <taxon>Agromyces</taxon>
    </lineage>
</organism>
<name>A0ABN6YDA7_9MICO</name>
<keyword evidence="2" id="KW-1185">Reference proteome</keyword>
<proteinExistence type="predicted"/>
<sequence length="84" mass="9087">MQEHDGLAVAVARDLPVDVLAISHVEHSRLERFDLRIQFPHSFPLVFETLANTERMPRARRAAAAAAGCSPGGAARVAGIGWMP</sequence>
<gene>
    <name evidence="1" type="ORF">GCM10025870_24650</name>
</gene>
<dbReference type="Proteomes" id="UP001321477">
    <property type="component" value="Chromosome"/>
</dbReference>
<evidence type="ECO:0000313" key="1">
    <source>
        <dbReference type="EMBL" id="BDZ55392.1"/>
    </source>
</evidence>
<accession>A0ABN6YDA7</accession>
<protein>
    <recommendedName>
        <fullName evidence="3">LysR substrate-binding domain-containing protein</fullName>
    </recommendedName>
</protein>
<evidence type="ECO:0008006" key="3">
    <source>
        <dbReference type="Google" id="ProtNLM"/>
    </source>
</evidence>